<evidence type="ECO:0000256" key="1">
    <source>
        <dbReference type="SAM" id="MobiDB-lite"/>
    </source>
</evidence>
<dbReference type="Proteomes" id="UP000037122">
    <property type="component" value="Unassembled WGS sequence"/>
</dbReference>
<name>A0A0L0NTF4_CANAR</name>
<reference evidence="3" key="1">
    <citation type="journal article" date="2015" name="BMC Genomics">
        <title>Draft genome of a commonly misdiagnosed multidrug resistant pathogen Candida auris.</title>
        <authorList>
            <person name="Chatterjee S."/>
            <person name="Alampalli S.V."/>
            <person name="Nageshan R.K."/>
            <person name="Chettiar S.T."/>
            <person name="Joshi S."/>
            <person name="Tatu U.S."/>
        </authorList>
    </citation>
    <scope>NUCLEOTIDE SEQUENCE [LARGE SCALE GENOMIC DNA]</scope>
    <source>
        <strain evidence="3">6684</strain>
    </source>
</reference>
<organism evidence="2 3">
    <name type="scientific">Candidozyma auris</name>
    <name type="common">Yeast</name>
    <name type="synonym">Candida auris</name>
    <dbReference type="NCBI Taxonomy" id="498019"/>
    <lineage>
        <taxon>Eukaryota</taxon>
        <taxon>Fungi</taxon>
        <taxon>Dikarya</taxon>
        <taxon>Ascomycota</taxon>
        <taxon>Saccharomycotina</taxon>
        <taxon>Pichiomycetes</taxon>
        <taxon>Metschnikowiaceae</taxon>
        <taxon>Candidozyma</taxon>
    </lineage>
</organism>
<feature type="region of interest" description="Disordered" evidence="1">
    <location>
        <begin position="16"/>
        <end position="37"/>
    </location>
</feature>
<comment type="caution">
    <text evidence="2">The sequence shown here is derived from an EMBL/GenBank/DDBJ whole genome shotgun (WGS) entry which is preliminary data.</text>
</comment>
<evidence type="ECO:0000313" key="2">
    <source>
        <dbReference type="EMBL" id="KND97318.1"/>
    </source>
</evidence>
<evidence type="ECO:0000313" key="3">
    <source>
        <dbReference type="Proteomes" id="UP000037122"/>
    </source>
</evidence>
<accession>A0A0L0NTF4</accession>
<dbReference type="VEuPathDB" id="FungiDB:QG37_06309"/>
<dbReference type="AlphaFoldDB" id="A0A0L0NTF4"/>
<gene>
    <name evidence="2" type="ORF">QG37_06309</name>
</gene>
<proteinExistence type="predicted"/>
<protein>
    <submittedName>
        <fullName evidence="2">Uncharacterized protein</fullName>
    </submittedName>
</protein>
<sequence>MLGAFFCVTGFAPRIRTMPKGQSGNPRLPTRSEAEKKPVKVAEIFKDSTETQRV</sequence>
<dbReference type="EMBL" id="LGST01000042">
    <property type="protein sequence ID" value="KND97318.1"/>
    <property type="molecule type" value="Genomic_DNA"/>
</dbReference>